<protein>
    <submittedName>
        <fullName evidence="2">Por secretion system C-terminal sorting domain-containing protein</fullName>
    </submittedName>
</protein>
<gene>
    <name evidence="2" type="ORF">SAMN05444280_1053</name>
</gene>
<keyword evidence="3" id="KW-1185">Reference proteome</keyword>
<accession>A0A1M6DDR1</accession>
<evidence type="ECO:0000259" key="1">
    <source>
        <dbReference type="Pfam" id="PF18962"/>
    </source>
</evidence>
<dbReference type="Proteomes" id="UP000184050">
    <property type="component" value="Unassembled WGS sequence"/>
</dbReference>
<evidence type="ECO:0000313" key="2">
    <source>
        <dbReference type="EMBL" id="SHI71108.1"/>
    </source>
</evidence>
<dbReference type="InterPro" id="IPR025667">
    <property type="entry name" value="SprB_repeat"/>
</dbReference>
<feature type="domain" description="Secretion system C-terminal sorting" evidence="1">
    <location>
        <begin position="1999"/>
        <end position="2058"/>
    </location>
</feature>
<dbReference type="Pfam" id="PF18962">
    <property type="entry name" value="Por_Secre_tail"/>
    <property type="match status" value="1"/>
</dbReference>
<name>A0A1M6DDR1_9BACT</name>
<dbReference type="OrthoDB" id="1117451at2"/>
<dbReference type="InterPro" id="IPR026444">
    <property type="entry name" value="Secre_tail"/>
</dbReference>
<dbReference type="EMBL" id="FQZE01000005">
    <property type="protein sequence ID" value="SHI71108.1"/>
    <property type="molecule type" value="Genomic_DNA"/>
</dbReference>
<organism evidence="2 3">
    <name type="scientific">Tangfeifania diversioriginum</name>
    <dbReference type="NCBI Taxonomy" id="1168035"/>
    <lineage>
        <taxon>Bacteria</taxon>
        <taxon>Pseudomonadati</taxon>
        <taxon>Bacteroidota</taxon>
        <taxon>Bacteroidia</taxon>
        <taxon>Marinilabiliales</taxon>
        <taxon>Prolixibacteraceae</taxon>
        <taxon>Tangfeifania</taxon>
    </lineage>
</organism>
<proteinExistence type="predicted"/>
<evidence type="ECO:0000313" key="3">
    <source>
        <dbReference type="Proteomes" id="UP000184050"/>
    </source>
</evidence>
<sequence length="2068" mass="226283">MRKTFTQLISTMLFGMLVLLTPYGLRAQDEAQTTLETFAEEASACYNESNSYEVEISVRDFQKIKELELYLAYDGDIFNFEDFVPEATELSGISVTELPGDTLLFQWSSTTPVDIANDPERAVIGKLQFSIDNFPLNTAFEYPTALTWDADKSEYLYEDSGDEQVLTGEFTNGSLTVTVAEDLQVITVTPDPAVCYNSTVDVTVEPDGFEYSFNGQSYTDNNVGNSSPGENTVQVRDENGCISLLTTFTINAPEPVTFEWLVEDAKCFEGNGEIQFYNVTGGTPDYTYYVIPDEDIDDVRYDWFYGDKTMLDNFAYSTNQLLRKSGSYWIAVQDVNNCVKLFDVNESLTNRWEQVYIDQPESIGATAVATADVSCFGQEDGEITATMGTGGTPWNDGAGDYYKVSLNGGIPLEVASGATTVFDELPGGTHTVAVMDMYCTETITVEIQEPLDAAFSLDYEDVACVDSPNGQIWIEEVWWLDPAGNDTLTDLTGWTFEVFGPGAVSEGTADVDGGIVDGLAPNNYSVFVSDPNGCVYEYSNPDGSGNKVPVMSPELIDFDVIPEHVVCQGSATGKITVTSLSGAVNYELSTDGTNWQEELIFEDLTAGVYTVQVRDADNLDACVISQDVTIEEPEVALDLSVDNIYAPTCDGGNDGNATAFAQGGWPFYDANDNPYYEYSLDGSPYWVGNPTFAVTEGSHTLTVRDSMGCEVPVEFVVDDVQPIEIEVTTPETDPEIYCFDGSTNVLVSFISEANDFDDEEYTYKYSASSDMSDAQTLVLSGTDMTFLSAGTWYFTAEDPNGCVSAPYELEIEEGEELEVLEMVPEDATCFGYWDGSITIKMTGGSPFLTGDRYKYIIKNNYAALSNPDNEWLPFYNDDVENDSTLTVMLQKGSYWIAVKDSCDMVAEAFQIEGFDAIEIAEAEVGPVTCYGDDDGYIDLTGSVTGGNEAEGYLYSLSQVGEGTSLIVEDQESPVFDELVAGTYMISVTDANGCPAATETYNVLSPAPLDVQFDSLYVSCNGAEDGEIFIDISGGTGGTYGLGGQETDDEYSTDGNKYRVVINNTDSEGISYGEYAFADDVDSKIFQVAAGEYEVIVYDANDCMFGPTIISIEEPEAWDVTTDFAFPSDCGEEDGSVSVTVNDGGWVDLGMGYQFKLNDGEWTDVVNEGEYTFDNVGFGTHTIYVQNDTAAIEGAVDPAINETRCIYSETVVISEASPFDYDVEVKNVSCHGGADGQFIITNVTGGQGTEGYQFQLVNSENPTVDEDMWLPLDEEGDPVWVTEFTFDTLTYGHHTLYIRDDAGYTLSKCQAAESWHIRQPDSLEIVETMWINDVTCNGGSDGRFEIIVEGGTPPYKYAYTESQVVSPEHPYQNMPDLEDESLWQPEEPVFTGVEAGTFIAWVVDANGCWIGGEIRPNGQTIDNHRVVIAEPEMIVSADTVVTNATCYGEANGSIVLNSVTGGNGAPFTYEVTGTIYDGTDTTYVFDDAEYDGVTDELTGLYASMDDTSNYVGPEDMYFIYAIDASGCRQLVDSTYITHPEEFIIDLVVDEDAFICANDLAGIVDIITVSGGTGVPEYQVYRDGALVRNWTSNASHVVEAGHTYKVVAKDENECIAEVEKYIESPEPITFDVINTSCYGDEFGSARIEVQGESDREFRVIYTVTESDIPVETDTTEWFTAEININNFVFDGENIDDVHYEITVEDNFGCKSEMGVFTFDPVQTQIILTTEVDDNMITASAIGGTVVTSSDYQYAIAPAGFEGDLTWMDDNIMTVDSFNTWVVYVRDNNWCWTTDTLESVGFTSLTIAEVQGEGDDSPVLDDVVGVTGTVTGIAEGEGFFMQDANAAWSGIWVAYVDAADLAIGDGAEVVGVVAEVADVTTIQATEVTAVDAQLEVEPLVVEPMEAENEMYESVLVTVEGARATAADEGNGEWTIFTETDNDVVVNDWLYVYAPEEGNFYDVTGVVNGRLDAFKVEPRMEADIVDLTATPADMITKNIEFNVYPNPFDGHIKIENSDKLTRVVITNIAGQRVMDVEYPSQEIRTANLVSGVYVVSMFTEDGLAKTERIVKR</sequence>
<dbReference type="Pfam" id="PF13573">
    <property type="entry name" value="SprB"/>
    <property type="match status" value="3"/>
</dbReference>
<dbReference type="NCBIfam" id="TIGR04183">
    <property type="entry name" value="Por_Secre_tail"/>
    <property type="match status" value="1"/>
</dbReference>
<dbReference type="STRING" id="1168035.SAMN05444280_1053"/>
<reference evidence="2 3" key="1">
    <citation type="submission" date="2016-11" db="EMBL/GenBank/DDBJ databases">
        <authorList>
            <person name="Jaros S."/>
            <person name="Januszkiewicz K."/>
            <person name="Wedrychowicz H."/>
        </authorList>
    </citation>
    <scope>NUCLEOTIDE SEQUENCE [LARGE SCALE GENOMIC DNA]</scope>
    <source>
        <strain evidence="2 3">DSM 27063</strain>
    </source>
</reference>